<accession>A0A517NP86</accession>
<gene>
    <name evidence="2" type="ORF">K239x_08840</name>
</gene>
<dbReference type="RefSeq" id="WP_145416404.1">
    <property type="nucleotide sequence ID" value="NZ_CP036526.1"/>
</dbReference>
<dbReference type="EMBL" id="CP036526">
    <property type="protein sequence ID" value="QDT08941.1"/>
    <property type="molecule type" value="Genomic_DNA"/>
</dbReference>
<feature type="region of interest" description="Disordered" evidence="1">
    <location>
        <begin position="42"/>
        <end position="125"/>
    </location>
</feature>
<proteinExistence type="predicted"/>
<dbReference type="AlphaFoldDB" id="A0A517NP86"/>
<name>A0A517NP86_9BACT</name>
<dbReference type="OrthoDB" id="292680at2"/>
<reference evidence="2 3" key="1">
    <citation type="submission" date="2019-02" db="EMBL/GenBank/DDBJ databases">
        <title>Deep-cultivation of Planctomycetes and their phenomic and genomic characterization uncovers novel biology.</title>
        <authorList>
            <person name="Wiegand S."/>
            <person name="Jogler M."/>
            <person name="Boedeker C."/>
            <person name="Pinto D."/>
            <person name="Vollmers J."/>
            <person name="Rivas-Marin E."/>
            <person name="Kohn T."/>
            <person name="Peeters S.H."/>
            <person name="Heuer A."/>
            <person name="Rast P."/>
            <person name="Oberbeckmann S."/>
            <person name="Bunk B."/>
            <person name="Jeske O."/>
            <person name="Meyerdierks A."/>
            <person name="Storesund J.E."/>
            <person name="Kallscheuer N."/>
            <person name="Luecker S."/>
            <person name="Lage O.M."/>
            <person name="Pohl T."/>
            <person name="Merkel B.J."/>
            <person name="Hornburger P."/>
            <person name="Mueller R.-W."/>
            <person name="Bruemmer F."/>
            <person name="Labrenz M."/>
            <person name="Spormann A.M."/>
            <person name="Op den Camp H."/>
            <person name="Overmann J."/>
            <person name="Amann R."/>
            <person name="Jetten M.S.M."/>
            <person name="Mascher T."/>
            <person name="Medema M.H."/>
            <person name="Devos D.P."/>
            <person name="Kaster A.-K."/>
            <person name="Ovreas L."/>
            <person name="Rohde M."/>
            <person name="Galperin M.Y."/>
            <person name="Jogler C."/>
        </authorList>
    </citation>
    <scope>NUCLEOTIDE SEQUENCE [LARGE SCALE GENOMIC DNA]</scope>
    <source>
        <strain evidence="2 3">K23_9</strain>
    </source>
</reference>
<organism evidence="2 3">
    <name type="scientific">Stieleria marina</name>
    <dbReference type="NCBI Taxonomy" id="1930275"/>
    <lineage>
        <taxon>Bacteria</taxon>
        <taxon>Pseudomonadati</taxon>
        <taxon>Planctomycetota</taxon>
        <taxon>Planctomycetia</taxon>
        <taxon>Pirellulales</taxon>
        <taxon>Pirellulaceae</taxon>
        <taxon>Stieleria</taxon>
    </lineage>
</organism>
<evidence type="ECO:0000256" key="1">
    <source>
        <dbReference type="SAM" id="MobiDB-lite"/>
    </source>
</evidence>
<dbReference type="Proteomes" id="UP000319817">
    <property type="component" value="Chromosome"/>
</dbReference>
<feature type="compositionally biased region" description="Polar residues" evidence="1">
    <location>
        <begin position="65"/>
        <end position="77"/>
    </location>
</feature>
<evidence type="ECO:0000313" key="2">
    <source>
        <dbReference type="EMBL" id="QDT08941.1"/>
    </source>
</evidence>
<feature type="compositionally biased region" description="Polar residues" evidence="1">
    <location>
        <begin position="42"/>
        <end position="56"/>
    </location>
</feature>
<evidence type="ECO:0000313" key="3">
    <source>
        <dbReference type="Proteomes" id="UP000319817"/>
    </source>
</evidence>
<feature type="compositionally biased region" description="Polar residues" evidence="1">
    <location>
        <begin position="111"/>
        <end position="125"/>
    </location>
</feature>
<protein>
    <submittedName>
        <fullName evidence="2">Uncharacterized protein</fullName>
    </submittedName>
</protein>
<sequence>MPTTIRRSAPKRLSIFVRLGQSPKHVVGLAAVLVVAMATQVDSQTPPTQPESQRFDATSDFANRPSDTPSDTPSQFGNLPPASFPPANFPPSNRSPSHLASDAPATWLGGTPNTKNTPVRSPVTRANASSVVAQAGLNTPAASVSPVFTGKTSPIARVGAAGEMIGFTSSDGSGSQTITLVHTGKSWMAVYHIDSSGTIRLVSSRPIDADFALQLNATSPLPDDIREMGRR</sequence>
<keyword evidence="3" id="KW-1185">Reference proteome</keyword>